<reference evidence="3 4" key="1">
    <citation type="submission" date="2022-08" db="EMBL/GenBank/DDBJ databases">
        <title>Bacterial and archaeal communities from various locations to study Microbial Dark Matter (Phase II).</title>
        <authorList>
            <person name="Stepanauskas R."/>
        </authorList>
    </citation>
    <scope>NUCLEOTIDE SEQUENCE [LARGE SCALE GENOMIC DNA]</scope>
    <source>
        <strain evidence="3 4">PD1</strain>
    </source>
</reference>
<evidence type="ECO:0000256" key="1">
    <source>
        <dbReference type="SAM" id="Phobius"/>
    </source>
</evidence>
<comment type="caution">
    <text evidence="3">The sequence shown here is derived from an EMBL/GenBank/DDBJ whole genome shotgun (WGS) entry which is preliminary data.</text>
</comment>
<dbReference type="Proteomes" id="UP001204798">
    <property type="component" value="Unassembled WGS sequence"/>
</dbReference>
<keyword evidence="1" id="KW-1133">Transmembrane helix</keyword>
<protein>
    <submittedName>
        <fullName evidence="3">ABC-type uncharacterized transport system permease subunit</fullName>
    </submittedName>
</protein>
<evidence type="ECO:0000313" key="4">
    <source>
        <dbReference type="Proteomes" id="UP001204798"/>
    </source>
</evidence>
<dbReference type="Pfam" id="PF20580">
    <property type="entry name" value="DUF6784"/>
    <property type="match status" value="1"/>
</dbReference>
<feature type="domain" description="DUF6784" evidence="2">
    <location>
        <begin position="1"/>
        <end position="48"/>
    </location>
</feature>
<organism evidence="3 4">
    <name type="scientific">Candidatus Fervidibacter sacchari</name>
    <dbReference type="NCBI Taxonomy" id="1448929"/>
    <lineage>
        <taxon>Bacteria</taxon>
        <taxon>Candidatus Fervidibacterota</taxon>
        <taxon>Candidatus Fervidibacter</taxon>
    </lineage>
</organism>
<evidence type="ECO:0000313" key="3">
    <source>
        <dbReference type="EMBL" id="MCS3919204.1"/>
    </source>
</evidence>
<keyword evidence="4" id="KW-1185">Reference proteome</keyword>
<feature type="transmembrane region" description="Helical" evidence="1">
    <location>
        <begin position="26"/>
        <end position="47"/>
    </location>
</feature>
<sequence>MFLGWLTKALVMWFGGIRMWHFFKPFVIGMILGNTFILFLPIIVHFFPTNEVVVIE</sequence>
<accession>A0ABT2EMM1</accession>
<proteinExistence type="predicted"/>
<evidence type="ECO:0000259" key="2">
    <source>
        <dbReference type="Pfam" id="PF20580"/>
    </source>
</evidence>
<keyword evidence="1" id="KW-0472">Membrane</keyword>
<dbReference type="InterPro" id="IPR046711">
    <property type="entry name" value="DUF6784"/>
</dbReference>
<dbReference type="EMBL" id="JANUCP010000002">
    <property type="protein sequence ID" value="MCS3919204.1"/>
    <property type="molecule type" value="Genomic_DNA"/>
</dbReference>
<name>A0ABT2EMM1_9BACT</name>
<gene>
    <name evidence="3" type="ORF">M2350_001604</name>
</gene>
<keyword evidence="1" id="KW-0812">Transmembrane</keyword>